<dbReference type="Proteomes" id="UP000078561">
    <property type="component" value="Unassembled WGS sequence"/>
</dbReference>
<dbReference type="Gene3D" id="1.10.443.20">
    <property type="entry name" value="Centromere DNA-binding protein complex CBF3 subunit, domain 2"/>
    <property type="match status" value="1"/>
</dbReference>
<organism evidence="2">
    <name type="scientific">Absidia glauca</name>
    <name type="common">Pin mould</name>
    <dbReference type="NCBI Taxonomy" id="4829"/>
    <lineage>
        <taxon>Eukaryota</taxon>
        <taxon>Fungi</taxon>
        <taxon>Fungi incertae sedis</taxon>
        <taxon>Mucoromycota</taxon>
        <taxon>Mucoromycotina</taxon>
        <taxon>Mucoromycetes</taxon>
        <taxon>Mucorales</taxon>
        <taxon>Cunninghamellaceae</taxon>
        <taxon>Absidia</taxon>
    </lineage>
</organism>
<dbReference type="OrthoDB" id="120763at2759"/>
<dbReference type="InParanoid" id="A0A163K1F7"/>
<feature type="domain" description="Ndc10" evidence="1">
    <location>
        <begin position="9"/>
        <end position="79"/>
    </location>
</feature>
<name>A0A163K1F7_ABSGL</name>
<accession>A0A163K1F7</accession>
<dbReference type="EMBL" id="LT554202">
    <property type="protein sequence ID" value="SAM03543.1"/>
    <property type="molecule type" value="Genomic_DNA"/>
</dbReference>
<dbReference type="AlphaFoldDB" id="A0A163K1F7"/>
<gene>
    <name evidence="2" type="primary">ABSGL_09384.1 scaffold 11175</name>
</gene>
<evidence type="ECO:0000313" key="3">
    <source>
        <dbReference type="Proteomes" id="UP000078561"/>
    </source>
</evidence>
<dbReference type="Pfam" id="PF16787">
    <property type="entry name" value="NDC10_II"/>
    <property type="match status" value="1"/>
</dbReference>
<dbReference type="GO" id="GO:0003677">
    <property type="term" value="F:DNA binding"/>
    <property type="evidence" value="ECO:0007669"/>
    <property type="project" value="InterPro"/>
</dbReference>
<proteinExistence type="predicted"/>
<keyword evidence="3" id="KW-1185">Reference proteome</keyword>
<evidence type="ECO:0000259" key="1">
    <source>
        <dbReference type="Pfam" id="PF16787"/>
    </source>
</evidence>
<reference evidence="2" key="1">
    <citation type="submission" date="2016-04" db="EMBL/GenBank/DDBJ databases">
        <authorList>
            <person name="Evans L.H."/>
            <person name="Alamgir A."/>
            <person name="Owens N."/>
            <person name="Weber N.D."/>
            <person name="Virtaneva K."/>
            <person name="Barbian K."/>
            <person name="Babar A."/>
            <person name="Rosenke K."/>
        </authorList>
    </citation>
    <scope>NUCLEOTIDE SEQUENCE [LARGE SCALE GENOMIC DNA]</scope>
    <source>
        <strain evidence="2">CBS 101.48</strain>
    </source>
</reference>
<protein>
    <recommendedName>
        <fullName evidence="1">Ndc10 domain-containing protein</fullName>
    </recommendedName>
</protein>
<dbReference type="InterPro" id="IPR031872">
    <property type="entry name" value="NDC10_II"/>
</dbReference>
<evidence type="ECO:0000313" key="2">
    <source>
        <dbReference type="EMBL" id="SAM03543.1"/>
    </source>
</evidence>
<sequence length="80" mass="8946">MAGFSTDGRSFYLARPTLDSPTSLCKKLFPAINEWHTRLAVEELSPDNSNPIQLTVAANKSVQVIMMLRKTLLQNPVLMK</sequence>
<dbReference type="InterPro" id="IPR038279">
    <property type="entry name" value="Ndc10_dom2_sf"/>
</dbReference>